<sequence length="55" mass="6111">MVFADGDTQLRDVEMSVLPDTAHVLDGYHLTRCLTVLSHVLNGKDAAKCCHRLPF</sequence>
<comment type="caution">
    <text evidence="1">The sequence shown here is derived from an EMBL/GenBank/DDBJ whole genome shotgun (WGS) entry which is preliminary data.</text>
</comment>
<evidence type="ECO:0000313" key="1">
    <source>
        <dbReference type="EMBL" id="SAL67431.1"/>
    </source>
</evidence>
<organism evidence="1 2">
    <name type="scientific">Caballeronia humi</name>
    <dbReference type="NCBI Taxonomy" id="326474"/>
    <lineage>
        <taxon>Bacteria</taxon>
        <taxon>Pseudomonadati</taxon>
        <taxon>Pseudomonadota</taxon>
        <taxon>Betaproteobacteria</taxon>
        <taxon>Burkholderiales</taxon>
        <taxon>Burkholderiaceae</taxon>
        <taxon>Caballeronia</taxon>
    </lineage>
</organism>
<dbReference type="EMBL" id="FCNW02000088">
    <property type="protein sequence ID" value="SAL67431.1"/>
    <property type="molecule type" value="Genomic_DNA"/>
</dbReference>
<dbReference type="AlphaFoldDB" id="A0A158JGA1"/>
<evidence type="ECO:0000313" key="2">
    <source>
        <dbReference type="Proteomes" id="UP000054977"/>
    </source>
</evidence>
<dbReference type="STRING" id="326474.AWB65_06515"/>
<accession>A0A158JGA1</accession>
<proteinExistence type="predicted"/>
<reference evidence="1" key="1">
    <citation type="submission" date="2016-01" db="EMBL/GenBank/DDBJ databases">
        <authorList>
            <person name="Peeters C."/>
        </authorList>
    </citation>
    <scope>NUCLEOTIDE SEQUENCE [LARGE SCALE GENOMIC DNA]</scope>
    <source>
        <strain evidence="1">LMG 22934</strain>
    </source>
</reference>
<protein>
    <submittedName>
        <fullName evidence="1">Uncharacterized protein</fullName>
    </submittedName>
</protein>
<gene>
    <name evidence="1" type="ORF">AWB65_06515</name>
</gene>
<keyword evidence="2" id="KW-1185">Reference proteome</keyword>
<name>A0A158JGA1_9BURK</name>
<dbReference type="Proteomes" id="UP000054977">
    <property type="component" value="Unassembled WGS sequence"/>
</dbReference>
<dbReference type="RefSeq" id="WP_159907928.1">
    <property type="nucleotide sequence ID" value="NZ_FCNW02000088.1"/>
</dbReference>